<organism evidence="1 2">
    <name type="scientific">Sorghum bicolor</name>
    <name type="common">Sorghum</name>
    <name type="synonym">Sorghum vulgare</name>
    <dbReference type="NCBI Taxonomy" id="4558"/>
    <lineage>
        <taxon>Eukaryota</taxon>
        <taxon>Viridiplantae</taxon>
        <taxon>Streptophyta</taxon>
        <taxon>Embryophyta</taxon>
        <taxon>Tracheophyta</taxon>
        <taxon>Spermatophyta</taxon>
        <taxon>Magnoliopsida</taxon>
        <taxon>Liliopsida</taxon>
        <taxon>Poales</taxon>
        <taxon>Poaceae</taxon>
        <taxon>PACMAD clade</taxon>
        <taxon>Panicoideae</taxon>
        <taxon>Andropogonodae</taxon>
        <taxon>Andropogoneae</taxon>
        <taxon>Sorghinae</taxon>
        <taxon>Sorghum</taxon>
    </lineage>
</organism>
<comment type="caution">
    <text evidence="1">The sequence shown here is derived from an EMBL/GenBank/DDBJ whole genome shotgun (WGS) entry which is preliminary data.</text>
</comment>
<dbReference type="Proteomes" id="UP000807115">
    <property type="component" value="Chromosome 9"/>
</dbReference>
<accession>A0A921Q7C6</accession>
<name>A0A921Q7C6_SORBI</name>
<evidence type="ECO:0000313" key="1">
    <source>
        <dbReference type="EMBL" id="KAG0516458.1"/>
    </source>
</evidence>
<proteinExistence type="predicted"/>
<evidence type="ECO:0000313" key="2">
    <source>
        <dbReference type="Proteomes" id="UP000807115"/>
    </source>
</evidence>
<protein>
    <submittedName>
        <fullName evidence="1">Uncharacterized protein</fullName>
    </submittedName>
</protein>
<dbReference type="AlphaFoldDB" id="A0A921Q7C6"/>
<reference evidence="1" key="2">
    <citation type="submission" date="2020-10" db="EMBL/GenBank/DDBJ databases">
        <authorList>
            <person name="Cooper E.A."/>
            <person name="Brenton Z.W."/>
            <person name="Flinn B.S."/>
            <person name="Jenkins J."/>
            <person name="Shu S."/>
            <person name="Flowers D."/>
            <person name="Luo F."/>
            <person name="Wang Y."/>
            <person name="Xia P."/>
            <person name="Barry K."/>
            <person name="Daum C."/>
            <person name="Lipzen A."/>
            <person name="Yoshinaga Y."/>
            <person name="Schmutz J."/>
            <person name="Saski C."/>
            <person name="Vermerris W."/>
            <person name="Kresovich S."/>
        </authorList>
    </citation>
    <scope>NUCLEOTIDE SEQUENCE</scope>
</reference>
<gene>
    <name evidence="1" type="ORF">BDA96_09G005000</name>
</gene>
<dbReference type="EMBL" id="CM027688">
    <property type="protein sequence ID" value="KAG0516458.1"/>
    <property type="molecule type" value="Genomic_DNA"/>
</dbReference>
<sequence length="90" mass="10230">MSFVPSAGSTPCGCAFSVRNTEAFLMLPLDRRFSGLPRAQSRASRPRECFWRAKTKPPALLAETRVQLQRIISWLTHLYPQKIFLSLSSF</sequence>
<reference evidence="1" key="1">
    <citation type="journal article" date="2019" name="BMC Genomics">
        <title>A new reference genome for Sorghum bicolor reveals high levels of sequence similarity between sweet and grain genotypes: implications for the genetics of sugar metabolism.</title>
        <authorList>
            <person name="Cooper E.A."/>
            <person name="Brenton Z.W."/>
            <person name="Flinn B.S."/>
            <person name="Jenkins J."/>
            <person name="Shu S."/>
            <person name="Flowers D."/>
            <person name="Luo F."/>
            <person name="Wang Y."/>
            <person name="Xia P."/>
            <person name="Barry K."/>
            <person name="Daum C."/>
            <person name="Lipzen A."/>
            <person name="Yoshinaga Y."/>
            <person name="Schmutz J."/>
            <person name="Saski C."/>
            <person name="Vermerris W."/>
            <person name="Kresovich S."/>
        </authorList>
    </citation>
    <scope>NUCLEOTIDE SEQUENCE</scope>
</reference>